<accession>A0A937XJ24</accession>
<dbReference type="InterPro" id="IPR003477">
    <property type="entry name" value="PemK-like"/>
</dbReference>
<dbReference type="EMBL" id="VGIR01000072">
    <property type="protein sequence ID" value="MBM3332274.1"/>
    <property type="molecule type" value="Genomic_DNA"/>
</dbReference>
<organism evidence="1 2">
    <name type="scientific">candidate division WOR-3 bacterium</name>
    <dbReference type="NCBI Taxonomy" id="2052148"/>
    <lineage>
        <taxon>Bacteria</taxon>
        <taxon>Bacteria division WOR-3</taxon>
    </lineage>
</organism>
<evidence type="ECO:0000313" key="2">
    <source>
        <dbReference type="Proteomes" id="UP000779900"/>
    </source>
</evidence>
<reference evidence="1" key="1">
    <citation type="submission" date="2019-03" db="EMBL/GenBank/DDBJ databases">
        <title>Lake Tanganyika Metagenome-Assembled Genomes (MAGs).</title>
        <authorList>
            <person name="Tran P."/>
        </authorList>
    </citation>
    <scope>NUCLEOTIDE SEQUENCE</scope>
    <source>
        <strain evidence="1">K_DeepCast_150m_m2_040</strain>
    </source>
</reference>
<protein>
    <submittedName>
        <fullName evidence="1">Type II toxin-antitoxin system PemK/MazF family toxin</fullName>
    </submittedName>
</protein>
<name>A0A937XJ24_UNCW3</name>
<dbReference type="Pfam" id="PF02452">
    <property type="entry name" value="PemK_toxin"/>
    <property type="match status" value="1"/>
</dbReference>
<sequence>MQPGQIVLFRFPHTDFEAGKLRPAVVLGKLPGRFGDWLVSMVSSQLHLEVAGFDDVVREDDADYLVSGLKAASLVRVGRLAVAEEGTFIGAIGRVAPERLRRIKRRLAEWLAS</sequence>
<dbReference type="SUPFAM" id="SSF50118">
    <property type="entry name" value="Cell growth inhibitor/plasmid maintenance toxic component"/>
    <property type="match status" value="1"/>
</dbReference>
<gene>
    <name evidence="1" type="ORF">FJY68_10590</name>
</gene>
<dbReference type="InterPro" id="IPR011067">
    <property type="entry name" value="Plasmid_toxin/cell-grow_inhib"/>
</dbReference>
<comment type="caution">
    <text evidence="1">The sequence shown here is derived from an EMBL/GenBank/DDBJ whole genome shotgun (WGS) entry which is preliminary data.</text>
</comment>
<dbReference type="Proteomes" id="UP000779900">
    <property type="component" value="Unassembled WGS sequence"/>
</dbReference>
<proteinExistence type="predicted"/>
<dbReference type="Gene3D" id="2.30.30.110">
    <property type="match status" value="1"/>
</dbReference>
<evidence type="ECO:0000313" key="1">
    <source>
        <dbReference type="EMBL" id="MBM3332274.1"/>
    </source>
</evidence>
<dbReference type="AlphaFoldDB" id="A0A937XJ24"/>
<dbReference type="GO" id="GO:0003677">
    <property type="term" value="F:DNA binding"/>
    <property type="evidence" value="ECO:0007669"/>
    <property type="project" value="InterPro"/>
</dbReference>